<sequence>MPQLTIRGLPEEVDRALRAQAARHGRSMEAEVRLILRQALILPTETPMGEAMAAIWRQSGITDEEQAFLEGTRDRRPHEPMSFE</sequence>
<evidence type="ECO:0000313" key="3">
    <source>
        <dbReference type="Proteomes" id="UP000250579"/>
    </source>
</evidence>
<dbReference type="RefSeq" id="WP_208693426.1">
    <property type="nucleotide sequence ID" value="NZ_CP022198.1"/>
</dbReference>
<dbReference type="InterPro" id="IPR053853">
    <property type="entry name" value="FitA-like_RHH"/>
</dbReference>
<evidence type="ECO:0000259" key="1">
    <source>
        <dbReference type="Pfam" id="PF22513"/>
    </source>
</evidence>
<dbReference type="AlphaFoldDB" id="A0A2Z5A2X3"/>
<dbReference type="InterPro" id="IPR010985">
    <property type="entry name" value="Ribbon_hlx_hlx"/>
</dbReference>
<dbReference type="Proteomes" id="UP000250579">
    <property type="component" value="Chromosome"/>
</dbReference>
<organism evidence="2 3">
    <name type="scientific">Pseudomonas oryzihabitans</name>
    <dbReference type="NCBI Taxonomy" id="47885"/>
    <lineage>
        <taxon>Bacteria</taxon>
        <taxon>Pseudomonadati</taxon>
        <taxon>Pseudomonadota</taxon>
        <taxon>Gammaproteobacteria</taxon>
        <taxon>Pseudomonadales</taxon>
        <taxon>Pseudomonadaceae</taxon>
        <taxon>Pseudomonas</taxon>
    </lineage>
</organism>
<proteinExistence type="predicted"/>
<dbReference type="GO" id="GO:0006355">
    <property type="term" value="P:regulation of DNA-templated transcription"/>
    <property type="evidence" value="ECO:0007669"/>
    <property type="project" value="InterPro"/>
</dbReference>
<name>A0A2Z5A2X3_9PSED</name>
<gene>
    <name evidence="2" type="ORF">CE139_02525</name>
</gene>
<accession>A0A2Z5A2X3</accession>
<feature type="domain" description="Antitoxin FitA-like ribbon-helix-helix" evidence="1">
    <location>
        <begin position="2"/>
        <end position="40"/>
    </location>
</feature>
<dbReference type="SUPFAM" id="SSF47598">
    <property type="entry name" value="Ribbon-helix-helix"/>
    <property type="match status" value="1"/>
</dbReference>
<dbReference type="Gene3D" id="1.10.1220.10">
    <property type="entry name" value="Met repressor-like"/>
    <property type="match status" value="1"/>
</dbReference>
<reference evidence="2 3" key="1">
    <citation type="submission" date="2017-06" db="EMBL/GenBank/DDBJ databases">
        <title>Evolution towards high GC content and high-temperature stress adaptation in endophytic Pseudomonas oryzihabitans impacted its plant-growth promoting traits.</title>
        <authorList>
            <person name="Nascimento F.X."/>
        </authorList>
    </citation>
    <scope>NUCLEOTIDE SEQUENCE [LARGE SCALE GENOMIC DNA]</scope>
    <source>
        <strain evidence="2 3">MS8</strain>
    </source>
</reference>
<protein>
    <submittedName>
        <fullName evidence="2">Plasmid stabilization protein</fullName>
    </submittedName>
</protein>
<dbReference type="EMBL" id="CP022198">
    <property type="protein sequence ID" value="AXA64724.1"/>
    <property type="molecule type" value="Genomic_DNA"/>
</dbReference>
<evidence type="ECO:0000313" key="2">
    <source>
        <dbReference type="EMBL" id="AXA64724.1"/>
    </source>
</evidence>
<dbReference type="InterPro" id="IPR013321">
    <property type="entry name" value="Arc_rbn_hlx_hlx"/>
</dbReference>
<dbReference type="Pfam" id="PF22513">
    <property type="entry name" value="FitA-like_RHH"/>
    <property type="match status" value="1"/>
</dbReference>